<dbReference type="Proteomes" id="UP000501812">
    <property type="component" value="Chromosome"/>
</dbReference>
<evidence type="ECO:0000259" key="4">
    <source>
        <dbReference type="Pfam" id="PF13439"/>
    </source>
</evidence>
<dbReference type="RefSeq" id="WP_169452500.1">
    <property type="nucleotide sequence ID" value="NZ_CP051774.1"/>
</dbReference>
<evidence type="ECO:0000259" key="3">
    <source>
        <dbReference type="Pfam" id="PF00534"/>
    </source>
</evidence>
<sequence length="407" mass="44858">MRLALISFEFPPAVAIGGIGAYAWQAAIMMKAAGWDVEVFAAGSPGREPAEDHGIKVHRFPTENRIDFKNLIVDTFIQRHRAKAFDVLESPEIGAEGSAIAAACPELPVVVKLHTPTYLVSKVGYEPPSLLQKTRFSLGALARGRFAVLSKPAYQPEQDPERKFALAADEIAAPSQAIGETLVEDWSLDRGKVSCFPLPFCPDPELLNLPIPGNVTTVGFLGRLEARKGVVELAKAIPAILKRRPDLRFRFIGPSWPFRGSDMESYIRGVCRKHLDQLEFTGPVARPKIPEQIRSCDIVVLPSRWENFPFACWEMMAAGRAVIASNAGGMRDVIEDKVSGLLIPPHDPQAIMEAVLWLCEDKERVSRLGTAARARVLDLLNPERVLLQQTASYHRAIARRSKKVACA</sequence>
<evidence type="ECO:0000313" key="5">
    <source>
        <dbReference type="EMBL" id="QJE94279.1"/>
    </source>
</evidence>
<accession>A0A858RD11</accession>
<dbReference type="PANTHER" id="PTHR12526">
    <property type="entry name" value="GLYCOSYLTRANSFERASE"/>
    <property type="match status" value="1"/>
</dbReference>
<reference evidence="5 6" key="1">
    <citation type="submission" date="2020-04" db="EMBL/GenBank/DDBJ databases">
        <title>Luteolibacter sp. G-1-1-1 isolated from soil.</title>
        <authorList>
            <person name="Dahal R.H."/>
        </authorList>
    </citation>
    <scope>NUCLEOTIDE SEQUENCE [LARGE SCALE GENOMIC DNA]</scope>
    <source>
        <strain evidence="5 6">G-1-1-1</strain>
    </source>
</reference>
<proteinExistence type="predicted"/>
<dbReference type="InterPro" id="IPR001296">
    <property type="entry name" value="Glyco_trans_1"/>
</dbReference>
<keyword evidence="2 5" id="KW-0808">Transferase</keyword>
<name>A0A858RD11_9BACT</name>
<feature type="domain" description="Glycosyltransferase subfamily 4-like N-terminal" evidence="4">
    <location>
        <begin position="16"/>
        <end position="197"/>
    </location>
</feature>
<protein>
    <submittedName>
        <fullName evidence="5">Glycosyltransferase family 4 protein</fullName>
    </submittedName>
</protein>
<dbReference type="Gene3D" id="3.40.50.2000">
    <property type="entry name" value="Glycogen Phosphorylase B"/>
    <property type="match status" value="2"/>
</dbReference>
<dbReference type="KEGG" id="luo:HHL09_00250"/>
<dbReference type="Pfam" id="PF13439">
    <property type="entry name" value="Glyco_transf_4"/>
    <property type="match status" value="1"/>
</dbReference>
<keyword evidence="1" id="KW-0328">Glycosyltransferase</keyword>
<dbReference type="InterPro" id="IPR028098">
    <property type="entry name" value="Glyco_trans_4-like_N"/>
</dbReference>
<feature type="domain" description="Glycosyl transferase family 1" evidence="3">
    <location>
        <begin position="210"/>
        <end position="374"/>
    </location>
</feature>
<dbReference type="EMBL" id="CP051774">
    <property type="protein sequence ID" value="QJE94279.1"/>
    <property type="molecule type" value="Genomic_DNA"/>
</dbReference>
<evidence type="ECO:0000256" key="1">
    <source>
        <dbReference type="ARBA" id="ARBA00022676"/>
    </source>
</evidence>
<organism evidence="5 6">
    <name type="scientific">Luteolibacter luteus</name>
    <dbReference type="NCBI Taxonomy" id="2728835"/>
    <lineage>
        <taxon>Bacteria</taxon>
        <taxon>Pseudomonadati</taxon>
        <taxon>Verrucomicrobiota</taxon>
        <taxon>Verrucomicrobiia</taxon>
        <taxon>Verrucomicrobiales</taxon>
        <taxon>Verrucomicrobiaceae</taxon>
        <taxon>Luteolibacter</taxon>
    </lineage>
</organism>
<dbReference type="PANTHER" id="PTHR12526:SF510">
    <property type="entry name" value="D-INOSITOL 3-PHOSPHATE GLYCOSYLTRANSFERASE"/>
    <property type="match status" value="1"/>
</dbReference>
<dbReference type="AlphaFoldDB" id="A0A858RD11"/>
<gene>
    <name evidence="5" type="ORF">HHL09_00250</name>
</gene>
<dbReference type="GO" id="GO:0016757">
    <property type="term" value="F:glycosyltransferase activity"/>
    <property type="evidence" value="ECO:0007669"/>
    <property type="project" value="UniProtKB-KW"/>
</dbReference>
<evidence type="ECO:0000313" key="6">
    <source>
        <dbReference type="Proteomes" id="UP000501812"/>
    </source>
</evidence>
<evidence type="ECO:0000256" key="2">
    <source>
        <dbReference type="ARBA" id="ARBA00022679"/>
    </source>
</evidence>
<dbReference type="Pfam" id="PF00534">
    <property type="entry name" value="Glycos_transf_1"/>
    <property type="match status" value="1"/>
</dbReference>
<dbReference type="SUPFAM" id="SSF53756">
    <property type="entry name" value="UDP-Glycosyltransferase/glycogen phosphorylase"/>
    <property type="match status" value="1"/>
</dbReference>
<dbReference type="CDD" id="cd03801">
    <property type="entry name" value="GT4_PimA-like"/>
    <property type="match status" value="1"/>
</dbReference>
<keyword evidence="6" id="KW-1185">Reference proteome</keyword>